<evidence type="ECO:0000313" key="3">
    <source>
        <dbReference type="Proteomes" id="UP001221142"/>
    </source>
</evidence>
<accession>A0AAD7G3D4</accession>
<keyword evidence="3" id="KW-1185">Reference proteome</keyword>
<comment type="caution">
    <text evidence="2">The sequence shown here is derived from an EMBL/GenBank/DDBJ whole genome shotgun (WGS) entry which is preliminary data.</text>
</comment>
<name>A0AAD7G3D4_9AGAR</name>
<evidence type="ECO:0000256" key="1">
    <source>
        <dbReference type="SAM" id="MobiDB-lite"/>
    </source>
</evidence>
<dbReference type="EMBL" id="JARKIF010000001">
    <property type="protein sequence ID" value="KAJ7651329.1"/>
    <property type="molecule type" value="Genomic_DNA"/>
</dbReference>
<dbReference type="AlphaFoldDB" id="A0AAD7G3D4"/>
<feature type="region of interest" description="Disordered" evidence="1">
    <location>
        <begin position="1"/>
        <end position="26"/>
    </location>
</feature>
<dbReference type="Proteomes" id="UP001221142">
    <property type="component" value="Unassembled WGS sequence"/>
</dbReference>
<gene>
    <name evidence="2" type="ORF">FB45DRAFT_34771</name>
</gene>
<evidence type="ECO:0008006" key="4">
    <source>
        <dbReference type="Google" id="ProtNLM"/>
    </source>
</evidence>
<evidence type="ECO:0000313" key="2">
    <source>
        <dbReference type="EMBL" id="KAJ7651329.1"/>
    </source>
</evidence>
<sequence length="256" mass="29183">MQNEAHSTPDCEEEPKTDKTDSAGFAGAFFPQSHNLRVMGGTFTSEVHIQQAVQIPREHFQWIGRGEIDLRREIRPDGEPYMVERYRYGNRVCRRYTANIRERSEKTVILYDGENAEEECRQYISRHTNLWHPNIMQIFGVSNLGGKHAVIAQDSLIPYNEYLARHRDSVILRVFLLALWVRIKHSTCFESAYLIQFQDFRSRGHHELPPRPAVPGELPIKGYLHGAHPSVTRTGGSATPPVDCVQTLSPTASGCQ</sequence>
<organism evidence="2 3">
    <name type="scientific">Roridomyces roridus</name>
    <dbReference type="NCBI Taxonomy" id="1738132"/>
    <lineage>
        <taxon>Eukaryota</taxon>
        <taxon>Fungi</taxon>
        <taxon>Dikarya</taxon>
        <taxon>Basidiomycota</taxon>
        <taxon>Agaricomycotina</taxon>
        <taxon>Agaricomycetes</taxon>
        <taxon>Agaricomycetidae</taxon>
        <taxon>Agaricales</taxon>
        <taxon>Marasmiineae</taxon>
        <taxon>Mycenaceae</taxon>
        <taxon>Roridomyces</taxon>
    </lineage>
</organism>
<proteinExistence type="predicted"/>
<reference evidence="2" key="1">
    <citation type="submission" date="2023-03" db="EMBL/GenBank/DDBJ databases">
        <title>Massive genome expansion in bonnet fungi (Mycena s.s.) driven by repeated elements and novel gene families across ecological guilds.</title>
        <authorList>
            <consortium name="Lawrence Berkeley National Laboratory"/>
            <person name="Harder C.B."/>
            <person name="Miyauchi S."/>
            <person name="Viragh M."/>
            <person name="Kuo A."/>
            <person name="Thoen E."/>
            <person name="Andreopoulos B."/>
            <person name="Lu D."/>
            <person name="Skrede I."/>
            <person name="Drula E."/>
            <person name="Henrissat B."/>
            <person name="Morin E."/>
            <person name="Kohler A."/>
            <person name="Barry K."/>
            <person name="LaButti K."/>
            <person name="Morin E."/>
            <person name="Salamov A."/>
            <person name="Lipzen A."/>
            <person name="Mereny Z."/>
            <person name="Hegedus B."/>
            <person name="Baldrian P."/>
            <person name="Stursova M."/>
            <person name="Weitz H."/>
            <person name="Taylor A."/>
            <person name="Grigoriev I.V."/>
            <person name="Nagy L.G."/>
            <person name="Martin F."/>
            <person name="Kauserud H."/>
        </authorList>
    </citation>
    <scope>NUCLEOTIDE SEQUENCE</scope>
    <source>
        <strain evidence="2">9284</strain>
    </source>
</reference>
<protein>
    <recommendedName>
        <fullName evidence="4">Protein kinase domain-containing protein</fullName>
    </recommendedName>
</protein>